<dbReference type="Gene3D" id="1.10.10.10">
    <property type="entry name" value="Winged helix-like DNA-binding domain superfamily/Winged helix DNA-binding domain"/>
    <property type="match status" value="1"/>
</dbReference>
<dbReference type="InterPro" id="IPR005471">
    <property type="entry name" value="Tscrpt_reg_IclR_N"/>
</dbReference>
<protein>
    <recommendedName>
        <fullName evidence="3">HTH iclR-type domain-containing protein</fullName>
    </recommendedName>
</protein>
<dbReference type="Gene3D" id="3.30.450.40">
    <property type="match status" value="1"/>
</dbReference>
<dbReference type="InterPro" id="IPR050707">
    <property type="entry name" value="HTH_MetabolicPath_Reg"/>
</dbReference>
<dbReference type="GO" id="GO:0003677">
    <property type="term" value="F:DNA binding"/>
    <property type="evidence" value="ECO:0007669"/>
    <property type="project" value="InterPro"/>
</dbReference>
<dbReference type="InterPro" id="IPR029016">
    <property type="entry name" value="GAF-like_dom_sf"/>
</dbReference>
<evidence type="ECO:0000313" key="4">
    <source>
        <dbReference type="EMBL" id="RVQ69664.1"/>
    </source>
</evidence>
<dbReference type="SUPFAM" id="SSF46785">
    <property type="entry name" value="Winged helix' DNA-binding domain"/>
    <property type="match status" value="1"/>
</dbReference>
<dbReference type="AlphaFoldDB" id="A0A437H209"/>
<evidence type="ECO:0000313" key="5">
    <source>
        <dbReference type="Proteomes" id="UP000283003"/>
    </source>
</evidence>
<dbReference type="SMART" id="SM00346">
    <property type="entry name" value="HTH_ICLR"/>
    <property type="match status" value="1"/>
</dbReference>
<accession>A0A437H209</accession>
<evidence type="ECO:0000259" key="3">
    <source>
        <dbReference type="PROSITE" id="PS51077"/>
    </source>
</evidence>
<comment type="caution">
    <text evidence="4">The sequence shown here is derived from an EMBL/GenBank/DDBJ whole genome shotgun (WGS) entry which is preliminary data.</text>
</comment>
<keyword evidence="2" id="KW-0804">Transcription</keyword>
<reference evidence="4 5" key="1">
    <citation type="submission" date="2018-12" db="EMBL/GenBank/DDBJ databases">
        <title>Croceicoccus ponticola sp. nov., a lipolytic bacterium isolated from seawater.</title>
        <authorList>
            <person name="Yoon J.-H."/>
        </authorList>
    </citation>
    <scope>NUCLEOTIDE SEQUENCE [LARGE SCALE GENOMIC DNA]</scope>
    <source>
        <strain evidence="4 5">GM-16</strain>
    </source>
</reference>
<gene>
    <name evidence="4" type="ORF">EKN06_05765</name>
</gene>
<dbReference type="PANTHER" id="PTHR30136">
    <property type="entry name" value="HELIX-TURN-HELIX TRANSCRIPTIONAL REGULATOR, ICLR FAMILY"/>
    <property type="match status" value="1"/>
</dbReference>
<dbReference type="EMBL" id="RXOL01000001">
    <property type="protein sequence ID" value="RVQ69664.1"/>
    <property type="molecule type" value="Genomic_DNA"/>
</dbReference>
<dbReference type="PROSITE" id="PS51077">
    <property type="entry name" value="HTH_ICLR"/>
    <property type="match status" value="1"/>
</dbReference>
<organism evidence="4 5">
    <name type="scientific">Croceicoccus ponticola</name>
    <dbReference type="NCBI Taxonomy" id="2217664"/>
    <lineage>
        <taxon>Bacteria</taxon>
        <taxon>Pseudomonadati</taxon>
        <taxon>Pseudomonadota</taxon>
        <taxon>Alphaproteobacteria</taxon>
        <taxon>Sphingomonadales</taxon>
        <taxon>Erythrobacteraceae</taxon>
        <taxon>Croceicoccus</taxon>
    </lineage>
</organism>
<name>A0A437H209_9SPHN</name>
<keyword evidence="1" id="KW-0805">Transcription regulation</keyword>
<keyword evidence="5" id="KW-1185">Reference proteome</keyword>
<dbReference type="GO" id="GO:0045892">
    <property type="term" value="P:negative regulation of DNA-templated transcription"/>
    <property type="evidence" value="ECO:0007669"/>
    <property type="project" value="TreeGrafter"/>
</dbReference>
<dbReference type="SUPFAM" id="SSF55781">
    <property type="entry name" value="GAF domain-like"/>
    <property type="match status" value="1"/>
</dbReference>
<feature type="domain" description="HTH iclR-type" evidence="3">
    <location>
        <begin position="29"/>
        <end position="91"/>
    </location>
</feature>
<dbReference type="PANTHER" id="PTHR30136:SF35">
    <property type="entry name" value="HTH-TYPE TRANSCRIPTIONAL REGULATOR RV1719"/>
    <property type="match status" value="1"/>
</dbReference>
<dbReference type="InterPro" id="IPR036388">
    <property type="entry name" value="WH-like_DNA-bd_sf"/>
</dbReference>
<dbReference type="GO" id="GO:0003700">
    <property type="term" value="F:DNA-binding transcription factor activity"/>
    <property type="evidence" value="ECO:0007669"/>
    <property type="project" value="TreeGrafter"/>
</dbReference>
<evidence type="ECO:0000256" key="2">
    <source>
        <dbReference type="ARBA" id="ARBA00023163"/>
    </source>
</evidence>
<dbReference type="Proteomes" id="UP000283003">
    <property type="component" value="Unassembled WGS sequence"/>
</dbReference>
<dbReference type="Pfam" id="PF09339">
    <property type="entry name" value="HTH_IclR"/>
    <property type="match status" value="1"/>
</dbReference>
<proteinExistence type="predicted"/>
<sequence length="293" mass="32330">MFLRIERQRGVRAKRGEVAVARPYDVKPVKSAQRVFEILEYFDALHPEATVSEIADRYGYPQSSASELLNYMVALGYLCRGSRGRSFRLTIRVSMLGSWVQPNLIRTGHLLGIVDDIAECTGRTVILSSNSGVDLYCLHVVPSGENLPVHQEVLPILSSADGKALLLTCGRELVRKYVHRLNASVERDEDRIRYDALSDELDVAAAQGYARSLDGGVLSIAMLIPNSGKEEQVAICVKTAEPSEEAQIVRMLRVVICRRLGLIRVANDLVETGSVSNTAMQSKSPRAISYAQN</sequence>
<evidence type="ECO:0000256" key="1">
    <source>
        <dbReference type="ARBA" id="ARBA00023015"/>
    </source>
</evidence>
<dbReference type="InterPro" id="IPR036390">
    <property type="entry name" value="WH_DNA-bd_sf"/>
</dbReference>
<dbReference type="OrthoDB" id="1634354at2"/>